<dbReference type="EMBL" id="BAAAYX010000001">
    <property type="protein sequence ID" value="GAA3689399.1"/>
    <property type="molecule type" value="Genomic_DNA"/>
</dbReference>
<name>A0ABP7CIQ6_9ACTN</name>
<keyword evidence="2" id="KW-1185">Reference proteome</keyword>
<sequence>MNSAVWASLLGVLLGSVATFLGQYLVVRHDSRRAREERALAQREEWRTAIREFMEEAQRAESRAVDRYHHGRPADDADNNQLWFLQKYLQITCPEEVSGAAETYAWRMDRILWEGFDKEKFENVWDDIEPVRRAFLHAATKALERPV</sequence>
<gene>
    <name evidence="1" type="ORF">GCM10022204_00100</name>
</gene>
<organism evidence="1 2">
    <name type="scientific">Microlunatus aurantiacus</name>
    <dbReference type="NCBI Taxonomy" id="446786"/>
    <lineage>
        <taxon>Bacteria</taxon>
        <taxon>Bacillati</taxon>
        <taxon>Actinomycetota</taxon>
        <taxon>Actinomycetes</taxon>
        <taxon>Propionibacteriales</taxon>
        <taxon>Propionibacteriaceae</taxon>
        <taxon>Microlunatus</taxon>
    </lineage>
</organism>
<evidence type="ECO:0000313" key="2">
    <source>
        <dbReference type="Proteomes" id="UP001500051"/>
    </source>
</evidence>
<dbReference type="RefSeq" id="WP_344810218.1">
    <property type="nucleotide sequence ID" value="NZ_BAAAYX010000001.1"/>
</dbReference>
<evidence type="ECO:0000313" key="1">
    <source>
        <dbReference type="EMBL" id="GAA3689399.1"/>
    </source>
</evidence>
<dbReference type="Proteomes" id="UP001500051">
    <property type="component" value="Unassembled WGS sequence"/>
</dbReference>
<comment type="caution">
    <text evidence="1">The sequence shown here is derived from an EMBL/GenBank/DDBJ whole genome shotgun (WGS) entry which is preliminary data.</text>
</comment>
<accession>A0ABP7CIQ6</accession>
<reference evidence="2" key="1">
    <citation type="journal article" date="2019" name="Int. J. Syst. Evol. Microbiol.">
        <title>The Global Catalogue of Microorganisms (GCM) 10K type strain sequencing project: providing services to taxonomists for standard genome sequencing and annotation.</title>
        <authorList>
            <consortium name="The Broad Institute Genomics Platform"/>
            <consortium name="The Broad Institute Genome Sequencing Center for Infectious Disease"/>
            <person name="Wu L."/>
            <person name="Ma J."/>
        </authorList>
    </citation>
    <scope>NUCLEOTIDE SEQUENCE [LARGE SCALE GENOMIC DNA]</scope>
    <source>
        <strain evidence="2">JCM 16548</strain>
    </source>
</reference>
<proteinExistence type="predicted"/>
<protein>
    <submittedName>
        <fullName evidence="1">Uncharacterized protein</fullName>
    </submittedName>
</protein>